<dbReference type="Pfam" id="PF13700">
    <property type="entry name" value="DUF4158"/>
    <property type="match status" value="1"/>
</dbReference>
<feature type="domain" description="DUF4158" evidence="6">
    <location>
        <begin position="5"/>
        <end position="173"/>
    </location>
</feature>
<dbReference type="InterPro" id="IPR025296">
    <property type="entry name" value="DUF4158"/>
</dbReference>
<evidence type="ECO:0000256" key="3">
    <source>
        <dbReference type="ARBA" id="ARBA00023125"/>
    </source>
</evidence>
<evidence type="ECO:0000256" key="1">
    <source>
        <dbReference type="ARBA" id="ARBA00009402"/>
    </source>
</evidence>
<dbReference type="NCBIfam" id="NF033527">
    <property type="entry name" value="transpos_Tn3"/>
    <property type="match status" value="1"/>
</dbReference>
<dbReference type="InterPro" id="IPR047653">
    <property type="entry name" value="Tn3-like_transpos"/>
</dbReference>
<dbReference type="AlphaFoldDB" id="A0A0W0SLY0"/>
<evidence type="ECO:0000313" key="8">
    <source>
        <dbReference type="Proteomes" id="UP000054736"/>
    </source>
</evidence>
<dbReference type="GO" id="GO:0006313">
    <property type="term" value="P:DNA transposition"/>
    <property type="evidence" value="ECO:0007669"/>
    <property type="project" value="InterPro"/>
</dbReference>
<reference evidence="7 8" key="1">
    <citation type="submission" date="2015-11" db="EMBL/GenBank/DDBJ databases">
        <title>Genomic analysis of 38 Legionella species identifies large and diverse effector repertoires.</title>
        <authorList>
            <person name="Burstein D."/>
            <person name="Amaro F."/>
            <person name="Zusman T."/>
            <person name="Lifshitz Z."/>
            <person name="Cohen O."/>
            <person name="Gilbert J.A."/>
            <person name="Pupko T."/>
            <person name="Shuman H.A."/>
            <person name="Segal G."/>
        </authorList>
    </citation>
    <scope>NUCLEOTIDE SEQUENCE [LARGE SCALE GENOMIC DNA]</scope>
    <source>
        <strain evidence="7 8">ATCC 700990</strain>
    </source>
</reference>
<protein>
    <submittedName>
        <fullName evidence="7">Tn3 transposase DDE domain protein</fullName>
    </submittedName>
</protein>
<keyword evidence="4" id="KW-0233">DNA recombination</keyword>
<evidence type="ECO:0000259" key="6">
    <source>
        <dbReference type="Pfam" id="PF13700"/>
    </source>
</evidence>
<accession>A0A0W0SLY0</accession>
<keyword evidence="2" id="KW-0815">Transposition</keyword>
<dbReference type="Pfam" id="PF01526">
    <property type="entry name" value="DDE_Tnp_Tn3"/>
    <property type="match status" value="1"/>
</dbReference>
<dbReference type="Proteomes" id="UP000054736">
    <property type="component" value="Unassembled WGS sequence"/>
</dbReference>
<evidence type="ECO:0000259" key="5">
    <source>
        <dbReference type="Pfam" id="PF01526"/>
    </source>
</evidence>
<name>A0A0W0SLY0_9GAMM</name>
<comment type="similarity">
    <text evidence="1">Belongs to the transposase 7 family.</text>
</comment>
<dbReference type="STRING" id="1212489.Ldro_2963"/>
<comment type="caution">
    <text evidence="7">The sequence shown here is derived from an EMBL/GenBank/DDBJ whole genome shotgun (WGS) entry which is preliminary data.</text>
</comment>
<evidence type="ECO:0000313" key="7">
    <source>
        <dbReference type="EMBL" id="KTC84360.1"/>
    </source>
</evidence>
<dbReference type="OrthoDB" id="5292689at2"/>
<dbReference type="PATRIC" id="fig|1212489.4.peg.3131"/>
<dbReference type="EMBL" id="LNXY01000032">
    <property type="protein sequence ID" value="KTC84360.1"/>
    <property type="molecule type" value="Genomic_DNA"/>
</dbReference>
<evidence type="ECO:0000256" key="4">
    <source>
        <dbReference type="ARBA" id="ARBA00023172"/>
    </source>
</evidence>
<feature type="domain" description="Tn3 transposase DDE" evidence="5">
    <location>
        <begin position="674"/>
        <end position="1063"/>
    </location>
</feature>
<proteinExistence type="inferred from homology"/>
<dbReference type="GO" id="GO:0003677">
    <property type="term" value="F:DNA binding"/>
    <property type="evidence" value="ECO:0007669"/>
    <property type="project" value="UniProtKB-KW"/>
</dbReference>
<organism evidence="7 8">
    <name type="scientific">Legionella drozanskii LLAP-1</name>
    <dbReference type="NCBI Taxonomy" id="1212489"/>
    <lineage>
        <taxon>Bacteria</taxon>
        <taxon>Pseudomonadati</taxon>
        <taxon>Pseudomonadota</taxon>
        <taxon>Gammaproteobacteria</taxon>
        <taxon>Legionellales</taxon>
        <taxon>Legionellaceae</taxon>
        <taxon>Legionella</taxon>
    </lineage>
</organism>
<dbReference type="GO" id="GO:0004803">
    <property type="term" value="F:transposase activity"/>
    <property type="evidence" value="ECO:0007669"/>
    <property type="project" value="InterPro"/>
</dbReference>
<keyword evidence="8" id="KW-1185">Reference proteome</keyword>
<sequence>MPVSFLSPVQCDNYAKYPTDLPPDIVDSLFFLDDQDMEWIANKRGDFSRLGYALQLTTVRFIGAFISDLNQIPRVVIERVAIQIKVNDPESCISMYMKSEQRWRHAVEIRARYGYIEFAEKGSRYRLGRILCALCWTGTDRPGVLFDHAVGWLSTNKILLPGITVLERFVAEIRSRMESRLWRMLIKNLSASQQEKLNDLLVVEDDEHLSLLDKLRKGPVSISSTALVQALKRVESARNISVELPLYRIPACKIATLARFANTAKITAINRLPFERKMATLVAFANHFESDSQDDSLDVLSMVLRDLFSKAKQENKNTRLRTLKDLDQATATLVDACKLLLNTELCDHEIRDTIYTTVGHEALVSAVENATALIRPPSNVFYHELEQKEKTVQKFLPSLLRVINFDSNQAGKPLLASLEWLKGKQTDEPPMEIIGTSWKRNIVIKNECSVINWPQDEPRPTYRVIKKLVKTQDGIILHNDKLLYADLINKKIKEIVVPEKKQSQVEKLKKSILNMKEVQKNANNKELALITSITGRDSNRTTIDRTAYIFCVLDKLQSALKHRDVFISPSWRYADPRANLYSGSEWEAIRPMICRSLNLTIDPMLAITSLTDELHQVYRLVAANIDNNPAVRFETVKGNEELILTQLDALDEPPSLKALRAAVKAKLPRVDLPEMVLEIATRTGFADGFTHFNEGSARAEDLLISLCAELLADACNTGREPFVREDIPALKRDRLVWVDQNYIRNETIMAVNAILVSAQNQIPLAKKWGGGDIASADGMRFVVPVRTVHAAPNPKYFKSGRGVTWYNLISNQRTGLNAVTVPGTLRDSLILLGVVLEQQTELQPTRIMTDAGAYSDIVFGLFRLLGLRFSPRLADMGGARFWRIDPLADYGKLNVLAKSRININLVPPEWDDILRLLASLKLGRVPAEGIMRTLQVADKPTRLAKAIAEIGRIDKTIHMLNYLHDESFRRQTLVQLNLGEGRHSLGRSVFHGKRGELHQRYRAGQEDQLGALGLVLNIITLWNTIYMDAAINQLRQEGFPVYDEDVARLSAYGYGHINMLGRYSFAMPDEVKRGELRPLRTTEKP</sequence>
<gene>
    <name evidence="7" type="ORF">Ldro_2963</name>
</gene>
<keyword evidence="3" id="KW-0238">DNA-binding</keyword>
<dbReference type="InterPro" id="IPR002513">
    <property type="entry name" value="Tn3_Tnp_DDE_dom"/>
</dbReference>
<evidence type="ECO:0000256" key="2">
    <source>
        <dbReference type="ARBA" id="ARBA00022578"/>
    </source>
</evidence>
<dbReference type="RefSeq" id="WP_058497239.1">
    <property type="nucleotide sequence ID" value="NZ_CAAAIU010000023.1"/>
</dbReference>